<evidence type="ECO:0000313" key="2">
    <source>
        <dbReference type="EMBL" id="KRO69889.1"/>
    </source>
</evidence>
<dbReference type="AlphaFoldDB" id="A0A0R2S4Z0"/>
<evidence type="ECO:0000313" key="3">
    <source>
        <dbReference type="Proteomes" id="UP000051934"/>
    </source>
</evidence>
<name>A0A0R2S4Z0_9GAMM</name>
<dbReference type="InterPro" id="IPR033399">
    <property type="entry name" value="TP_0789-like"/>
</dbReference>
<sequence length="303" mass="34534">MFTTDSRRRSTLTSILILALTGFASIQLTAQSLNGREIMQKVDDNQRLVSDSAFNRMQLSTCRFGIKDNRITCAEKPRVKSLESVGKNYGEAREDSKSISIVLEPASERGIGMLVYSYDDTERDNETWLYLSALGRVKRIASSNSDADSEPASVFGSEFTTEDTETGKLEEYEITVLGETTESGRAVWKIEMLPNKTRAKKSRYSKIINYIDKERFVGLRAEMYDQYDKEVKRLLSARVELVNDNWVARSLTMMNLVTNRLSNMAYVEINTGLEVDDDFLTQRTLTDVAFREAELDKLREQVQ</sequence>
<comment type="caution">
    <text evidence="2">The sequence shown here is derived from an EMBL/GenBank/DDBJ whole genome shotgun (WGS) entry which is preliminary data.</text>
</comment>
<accession>A0A0R2S4Z0</accession>
<dbReference type="EMBL" id="LIBB01000442">
    <property type="protein sequence ID" value="KRO69889.1"/>
    <property type="molecule type" value="Genomic_DNA"/>
</dbReference>
<dbReference type="Gene3D" id="2.50.20.10">
    <property type="entry name" value="Lipoprotein localisation LolA/LolB/LppX"/>
    <property type="match status" value="1"/>
</dbReference>
<protein>
    <recommendedName>
        <fullName evidence="1">Uncharacterized protein TP-0789 domain-containing protein</fullName>
    </recommendedName>
</protein>
<gene>
    <name evidence="2" type="ORF">ABR69_06025</name>
</gene>
<evidence type="ECO:0000259" key="1">
    <source>
        <dbReference type="Pfam" id="PF17131"/>
    </source>
</evidence>
<proteinExistence type="predicted"/>
<reference evidence="2 3" key="1">
    <citation type="submission" date="2015-10" db="EMBL/GenBank/DDBJ databases">
        <title>Metagenome-Assembled Genomes uncover a global brackish microbiome.</title>
        <authorList>
            <person name="Hugerth L.W."/>
            <person name="Larsson J."/>
            <person name="Alneberg J."/>
            <person name="Lindh M.V."/>
            <person name="Legrand C."/>
            <person name="Pinhassi J."/>
            <person name="Andersson A.F."/>
        </authorList>
    </citation>
    <scope>NUCLEOTIDE SEQUENCE [LARGE SCALE GENOMIC DNA]</scope>
    <source>
        <strain evidence="2">BACL4 MAG-120507-bin80</strain>
    </source>
</reference>
<dbReference type="Proteomes" id="UP000051934">
    <property type="component" value="Unassembled WGS sequence"/>
</dbReference>
<feature type="domain" description="Uncharacterized protein TP-0789" evidence="1">
    <location>
        <begin position="95"/>
        <end position="286"/>
    </location>
</feature>
<dbReference type="Pfam" id="PF17131">
    <property type="entry name" value="LolA_like"/>
    <property type="match status" value="1"/>
</dbReference>
<dbReference type="CDD" id="cd16329">
    <property type="entry name" value="LolA_like"/>
    <property type="match status" value="1"/>
</dbReference>
<organism evidence="2 3">
    <name type="scientific">OM182 bacterium BACL3 MAG-120507-bin80</name>
    <dbReference type="NCBI Taxonomy" id="1655577"/>
    <lineage>
        <taxon>Bacteria</taxon>
        <taxon>Pseudomonadati</taxon>
        <taxon>Pseudomonadota</taxon>
        <taxon>Gammaproteobacteria</taxon>
        <taxon>OMG group</taxon>
        <taxon>OM182 clade</taxon>
    </lineage>
</organism>